<protein>
    <submittedName>
        <fullName evidence="2">Capsid protein VP2</fullName>
    </submittedName>
</protein>
<feature type="region of interest" description="Disordered" evidence="1">
    <location>
        <begin position="606"/>
        <end position="657"/>
    </location>
</feature>
<feature type="compositionally biased region" description="Basic and acidic residues" evidence="1">
    <location>
        <begin position="606"/>
        <end position="646"/>
    </location>
</feature>
<dbReference type="EMBL" id="KC252997">
    <property type="protein sequence ID" value="AGC65549.1"/>
    <property type="molecule type" value="Genomic_DNA"/>
</dbReference>
<dbReference type="RefSeq" id="YP_007761613.1">
    <property type="nucleotide sequence ID" value="NC_020998.1"/>
</dbReference>
<reference evidence="2 3" key="1">
    <citation type="journal article" date="2013" name="Archaea">
        <title>PH1: An Archaeovirus of Haloarcula hispanica Related to SH1 and HHIV-2.</title>
        <authorList>
            <person name="Porter K."/>
            <person name="Tang S.-L."/>
            <person name="Chen C.-P."/>
            <person name="Chiang P.-W."/>
            <person name="Hong M.-J."/>
            <person name="Dyall-Smith M.L."/>
        </authorList>
    </citation>
    <scope>NUCLEOTIDE SEQUENCE [LARGE SCALE GENOMIC DNA]</scope>
    <source>
        <strain evidence="2">1</strain>
    </source>
</reference>
<feature type="compositionally biased region" description="Polar residues" evidence="1">
    <location>
        <begin position="14"/>
        <end position="26"/>
    </location>
</feature>
<dbReference type="KEGG" id="vg:15152027"/>
<proteinExistence type="predicted"/>
<feature type="region of interest" description="Disordered" evidence="1">
    <location>
        <begin position="1"/>
        <end position="37"/>
    </location>
</feature>
<sequence>MGFFSDLKQGAEDTYNSASNTVSNTADDAGDAFNDFTSGASQTATDAFSGVQDTADDAGDAFNDFTSGASQTATDAFSGVQDTAEDAFDFTTGGGGGGGGGSVADAVSGVFNSGAGAADDAFNFATGGAGDAADDVAEQAQGVARFFSGGADDTVDDAVNAFEDVSRSFSGGSGALANAVQEAGEDAAENIQQVQSFADDLGDSAVESVVSGSADITEEVENASGDLKQEAFEFANETTQKAKNAADFESYLEDIGRIQKDVQGYQAPDPGAFLQGITDGAGDVAGDIGGGLADVTGATEFKNSEQARRTNRQIQEAREQGGIMGALKEVDARTKGGLDFFLDNPNASVQDSAREGIEFATGVDSEDQGQAAANLAGQTSAAVGGAIEGTALDNPVTDAVATGADIFVADPAKAALRGTTGISIDSGSTEGTVGAVDAFDLVFTAGTAGAGKVGLGAVKGASGAASGADEAGTLVGRLLGGGDEAAGAADDAVDSGRGIVTDGGVDVADDIPEAGRAADEASGPFRDVIDIGPARVADDAASGADDAAQATTSTSSTILGGIAGLGDEAVRFGDEAAPAADDAARGAFDRAGGLLDDFTARFGDDAARGSDDAVRGADDAARGSDEAVRGSDEAARGTDEAVRGTDEAAQAAEESPGLLSRFLGTTTGKVTAGAAGALAGGALLESLGTFDQLKVTDPQTGETFALVRQKDYPATRQRQNGGILWEVRTGSERQGFNNSQGLTVMVGASGRNVYILDGQGNRTRAQVPVETLQQAVSRGRGNTGGAA</sequence>
<evidence type="ECO:0000313" key="3">
    <source>
        <dbReference type="Proteomes" id="UP000012173"/>
    </source>
</evidence>
<name>M4JFE3_9VIRU</name>
<accession>M4JFE3</accession>
<evidence type="ECO:0000313" key="2">
    <source>
        <dbReference type="EMBL" id="AGC65549.1"/>
    </source>
</evidence>
<dbReference type="Proteomes" id="UP000012173">
    <property type="component" value="Segment"/>
</dbReference>
<organism evidence="2 3">
    <name type="scientific">Haloarcula hispanica virus PH1</name>
    <dbReference type="NCBI Taxonomy" id="1282967"/>
    <lineage>
        <taxon>Viruses</taxon>
        <taxon>Singelaviria</taxon>
        <taxon>Helvetiavirae</taxon>
        <taxon>Dividoviricota</taxon>
        <taxon>Laserviricetes</taxon>
        <taxon>Halopanivirales</taxon>
        <taxon>Sphaerolipoviridae</taxon>
        <taxon>Alphasphaerolipovirus</taxon>
        <taxon>Alphasphaerolipovirus pinkense</taxon>
    </lineage>
</organism>
<dbReference type="OrthoDB" id="29653at10239"/>
<dbReference type="Gene3D" id="1.20.120.20">
    <property type="entry name" value="Apolipoprotein"/>
    <property type="match status" value="1"/>
</dbReference>
<gene>
    <name evidence="2" type="ORF">HhPH1_gp24</name>
</gene>
<keyword evidence="3" id="KW-1185">Reference proteome</keyword>
<evidence type="ECO:0000256" key="1">
    <source>
        <dbReference type="SAM" id="MobiDB-lite"/>
    </source>
</evidence>
<dbReference type="GeneID" id="15152027"/>